<keyword evidence="11" id="KW-1185">Reference proteome</keyword>
<protein>
    <submittedName>
        <fullName evidence="12">Probable glutamate receptor</fullName>
    </submittedName>
</protein>
<dbReference type="PANTHER" id="PTHR42643">
    <property type="entry name" value="IONOTROPIC RECEPTOR 20A-RELATED"/>
    <property type="match status" value="1"/>
</dbReference>
<dbReference type="SUPFAM" id="SSF53850">
    <property type="entry name" value="Periplasmic binding protein-like II"/>
    <property type="match status" value="1"/>
</dbReference>
<feature type="domain" description="Ionotropic glutamate receptor C-terminal" evidence="10">
    <location>
        <begin position="57"/>
        <end position="339"/>
    </location>
</feature>
<dbReference type="GeneID" id="106465292"/>
<sequence length="364" mass="41185">MILKQEADFALTGIGMTYEREEAIAYPFPYEIGKLSFLMHGTREKSRALAIIKPFTYEVWVGLFVVVIVTSLLTNFLRKKTPEPLAKRWTFPRALWYYCGAVTLQDGGQKLPVTNSLRIIVAFYWILVVIVMAGFSGSLTSYMNVPEKEKPIDTISELVMRMEKNEIKVGTIYGTVSYANFMSATEGYMYTIGKRIRGDETGTLVRTVDAGVIRAMQKSFAFVCPRASMEGSLASFGIRNYHFGEEQFYNHYYSFAVPNGSPMKEAFGKTFIQLNEMGIINKLYKDVLAQRKRRQIMLRKANPGNATNDQSALETEVERGPRSLRLEELLSAFVVFTTGQILAVLVFILELGFSHCSINAYFCC</sequence>
<evidence type="ECO:0000256" key="5">
    <source>
        <dbReference type="ARBA" id="ARBA00022989"/>
    </source>
</evidence>
<evidence type="ECO:0000256" key="8">
    <source>
        <dbReference type="ARBA" id="ARBA00023180"/>
    </source>
</evidence>
<dbReference type="PANTHER" id="PTHR42643:SF24">
    <property type="entry name" value="IONOTROPIC RECEPTOR 60A"/>
    <property type="match status" value="1"/>
</dbReference>
<dbReference type="InterPro" id="IPR001320">
    <property type="entry name" value="Iontro_rcpt_C"/>
</dbReference>
<evidence type="ECO:0000259" key="10">
    <source>
        <dbReference type="Pfam" id="PF00060"/>
    </source>
</evidence>
<dbReference type="RefSeq" id="XP_013780953.2">
    <property type="nucleotide sequence ID" value="XM_013925499.2"/>
</dbReference>
<proteinExistence type="inferred from homology"/>
<keyword evidence="3" id="KW-1003">Cell membrane</keyword>
<evidence type="ECO:0000313" key="12">
    <source>
        <dbReference type="RefSeq" id="XP_013780953.2"/>
    </source>
</evidence>
<evidence type="ECO:0000256" key="6">
    <source>
        <dbReference type="ARBA" id="ARBA00023136"/>
    </source>
</evidence>
<name>A0ABM1BFH7_LIMPO</name>
<keyword evidence="5 9" id="KW-1133">Transmembrane helix</keyword>
<feature type="transmembrane region" description="Helical" evidence="9">
    <location>
        <begin position="55"/>
        <end position="77"/>
    </location>
</feature>
<keyword evidence="7 12" id="KW-0675">Receptor</keyword>
<evidence type="ECO:0000256" key="2">
    <source>
        <dbReference type="ARBA" id="ARBA00008685"/>
    </source>
</evidence>
<evidence type="ECO:0000256" key="4">
    <source>
        <dbReference type="ARBA" id="ARBA00022692"/>
    </source>
</evidence>
<evidence type="ECO:0000313" key="11">
    <source>
        <dbReference type="Proteomes" id="UP000694941"/>
    </source>
</evidence>
<comment type="subcellular location">
    <subcellularLocation>
        <location evidence="1">Cell membrane</location>
        <topology evidence="1">Multi-pass membrane protein</topology>
    </subcellularLocation>
</comment>
<evidence type="ECO:0000256" key="1">
    <source>
        <dbReference type="ARBA" id="ARBA00004651"/>
    </source>
</evidence>
<evidence type="ECO:0000256" key="7">
    <source>
        <dbReference type="ARBA" id="ARBA00023170"/>
    </source>
</evidence>
<dbReference type="SUPFAM" id="SSF81324">
    <property type="entry name" value="Voltage-gated potassium channels"/>
    <property type="match status" value="1"/>
</dbReference>
<evidence type="ECO:0000256" key="3">
    <source>
        <dbReference type="ARBA" id="ARBA00022475"/>
    </source>
</evidence>
<evidence type="ECO:0000256" key="9">
    <source>
        <dbReference type="SAM" id="Phobius"/>
    </source>
</evidence>
<dbReference type="Gene3D" id="3.40.190.10">
    <property type="entry name" value="Periplasmic binding protein-like II"/>
    <property type="match status" value="3"/>
</dbReference>
<gene>
    <name evidence="12" type="primary">LOC106465292</name>
</gene>
<keyword evidence="8" id="KW-0325">Glycoprotein</keyword>
<dbReference type="Proteomes" id="UP000694941">
    <property type="component" value="Unplaced"/>
</dbReference>
<keyword evidence="4 9" id="KW-0812">Transmembrane</keyword>
<feature type="transmembrane region" description="Helical" evidence="9">
    <location>
        <begin position="119"/>
        <end position="142"/>
    </location>
</feature>
<dbReference type="InterPro" id="IPR052192">
    <property type="entry name" value="Insect_Ionotropic_Sensory_Rcpt"/>
</dbReference>
<comment type="similarity">
    <text evidence="2">Belongs to the glutamate-gated ion channel (TC 1.A.10.1) family.</text>
</comment>
<reference evidence="12" key="1">
    <citation type="submission" date="2025-08" db="UniProtKB">
        <authorList>
            <consortium name="RefSeq"/>
        </authorList>
    </citation>
    <scope>IDENTIFICATION</scope>
    <source>
        <tissue evidence="12">Muscle</tissue>
    </source>
</reference>
<organism evidence="11 12">
    <name type="scientific">Limulus polyphemus</name>
    <name type="common">Atlantic horseshoe crab</name>
    <dbReference type="NCBI Taxonomy" id="6850"/>
    <lineage>
        <taxon>Eukaryota</taxon>
        <taxon>Metazoa</taxon>
        <taxon>Ecdysozoa</taxon>
        <taxon>Arthropoda</taxon>
        <taxon>Chelicerata</taxon>
        <taxon>Merostomata</taxon>
        <taxon>Xiphosura</taxon>
        <taxon>Limulidae</taxon>
        <taxon>Limulus</taxon>
    </lineage>
</organism>
<feature type="transmembrane region" description="Helical" evidence="9">
    <location>
        <begin position="329"/>
        <end position="349"/>
    </location>
</feature>
<dbReference type="Pfam" id="PF00060">
    <property type="entry name" value="Lig_chan"/>
    <property type="match status" value="1"/>
</dbReference>
<accession>A0ABM1BFH7</accession>
<keyword evidence="6 9" id="KW-0472">Membrane</keyword>